<protein>
    <submittedName>
        <fullName evidence="1">Uncharacterized protein</fullName>
    </submittedName>
</protein>
<keyword evidence="2" id="KW-1185">Reference proteome</keyword>
<accession>A0ACC2E380</accession>
<evidence type="ECO:0000313" key="2">
    <source>
        <dbReference type="Proteomes" id="UP001162992"/>
    </source>
</evidence>
<name>A0ACC2E380_DIPCM</name>
<gene>
    <name evidence="1" type="ORF">O6H91_03G007800</name>
</gene>
<dbReference type="Proteomes" id="UP001162992">
    <property type="component" value="Chromosome 3"/>
</dbReference>
<comment type="caution">
    <text evidence="1">The sequence shown here is derived from an EMBL/GenBank/DDBJ whole genome shotgun (WGS) entry which is preliminary data.</text>
</comment>
<dbReference type="EMBL" id="CM055094">
    <property type="protein sequence ID" value="KAJ7560966.1"/>
    <property type="molecule type" value="Genomic_DNA"/>
</dbReference>
<proteinExistence type="predicted"/>
<sequence length="626" mass="69773">MAIIAPMYRTPAPWDDASGWLAHEQDEIREDTALDRFKRRKLNDSRRYMEPALALCGFNEPNLTSMYQTSATQHSSYSFGDEDLDVFMALEQGDLKDTEEDIFNLMNHLLEFETLEDRSTKMSSLSMPYADSPAPTSVSISSSEVSSCQWPGPNMKEAGLSTEIKFYDSDQRISEYSDFEVDDEDEEEDKACEKSSSFVQPPSHRVKQEEIQFSAGSGSNTPPPLDSEEAVNFPMFHGLGNGNEEAYNGIRLVHLLVACTEALSNGSTDLASVILNRINQLISFTGNTMQRVASYFCQSLQAQIDGEEAAAENANVRCETLTGAFQILHEICPYIKFAHYTANQAILEAFENEDRLHILDFDIMEGLQWPPLMEALATRSSKKVRSLEITAVRMDSPENSLYSSISQTGRRLYEVAASLGIPFAFHEVFLEDDNCLDEAIAQNLIDGEAVAVNCMFELPHMATRSHHAASNFLSAIFRLGPKVITCAEDALMSTAATQSADHFMVALHHYSAIFDSLEASLSAFPLARTLVEALFLAPRISQVVATATSEEAAGEKPRHWSFLLEEAGYQPIEFSEQNESQATVLLSLYKEEFSMHKDQHQLLLGWGQRPILAASVWKTCCPTQLI</sequence>
<evidence type="ECO:0000313" key="1">
    <source>
        <dbReference type="EMBL" id="KAJ7560966.1"/>
    </source>
</evidence>
<reference evidence="2" key="1">
    <citation type="journal article" date="2024" name="Proc. Natl. Acad. Sci. U.S.A.">
        <title>Extraordinary preservation of gene collinearity over three hundred million years revealed in homosporous lycophytes.</title>
        <authorList>
            <person name="Li C."/>
            <person name="Wickell D."/>
            <person name="Kuo L.Y."/>
            <person name="Chen X."/>
            <person name="Nie B."/>
            <person name="Liao X."/>
            <person name="Peng D."/>
            <person name="Ji J."/>
            <person name="Jenkins J."/>
            <person name="Williams M."/>
            <person name="Shu S."/>
            <person name="Plott C."/>
            <person name="Barry K."/>
            <person name="Rajasekar S."/>
            <person name="Grimwood J."/>
            <person name="Han X."/>
            <person name="Sun S."/>
            <person name="Hou Z."/>
            <person name="He W."/>
            <person name="Dai G."/>
            <person name="Sun C."/>
            <person name="Schmutz J."/>
            <person name="Leebens-Mack J.H."/>
            <person name="Li F.W."/>
            <person name="Wang L."/>
        </authorList>
    </citation>
    <scope>NUCLEOTIDE SEQUENCE [LARGE SCALE GENOMIC DNA]</scope>
    <source>
        <strain evidence="2">cv. PW_Plant_1</strain>
    </source>
</reference>
<organism evidence="1 2">
    <name type="scientific">Diphasiastrum complanatum</name>
    <name type="common">Issler's clubmoss</name>
    <name type="synonym">Lycopodium complanatum</name>
    <dbReference type="NCBI Taxonomy" id="34168"/>
    <lineage>
        <taxon>Eukaryota</taxon>
        <taxon>Viridiplantae</taxon>
        <taxon>Streptophyta</taxon>
        <taxon>Embryophyta</taxon>
        <taxon>Tracheophyta</taxon>
        <taxon>Lycopodiopsida</taxon>
        <taxon>Lycopodiales</taxon>
        <taxon>Lycopodiaceae</taxon>
        <taxon>Lycopodioideae</taxon>
        <taxon>Diphasiastrum</taxon>
    </lineage>
</organism>